<sequence length="274" mass="30505">MASSTLPELYRHTDEHGVVVVDVRTEHCHALNSTAALVWEVLRSGGTVADAVEALADRHVDQPRERLRADVTGFVAELREAGLLRPAPPSVSTSAPGIEKTEETEQAEEVEGGERRASGVPMARGPAGRPSPASVVFLLAAVTLLALPVRFSSRLARRAHRRLGHRPLPVDRAERMTAEVKKAAAIFPGRAACFEISLATVLWAAALGHRLDWCWGVLPDPFTFHAWVETQGQRVEDDEDRLYGPPYHRLRPLDTQQWPLRSERLFRWPTSFRR</sequence>
<dbReference type="InterPro" id="IPR041881">
    <property type="entry name" value="PqqD_sf"/>
</dbReference>
<proteinExistence type="predicted"/>
<dbReference type="AlphaFoldDB" id="A0A917ZCF1"/>
<feature type="domain" description="Microcin J25-processing protein McjB C-terminal" evidence="3">
    <location>
        <begin position="149"/>
        <end position="240"/>
    </location>
</feature>
<evidence type="ECO:0000313" key="5">
    <source>
        <dbReference type="Proteomes" id="UP000646523"/>
    </source>
</evidence>
<reference evidence="4" key="2">
    <citation type="submission" date="2020-09" db="EMBL/GenBank/DDBJ databases">
        <authorList>
            <person name="Sun Q."/>
            <person name="Zhou Y."/>
        </authorList>
    </citation>
    <scope>NUCLEOTIDE SEQUENCE</scope>
    <source>
        <strain evidence="4">CGMCC 4.7368</strain>
    </source>
</reference>
<comment type="caution">
    <text evidence="4">The sequence shown here is derived from an EMBL/GenBank/DDBJ whole genome shotgun (WGS) entry which is preliminary data.</text>
</comment>
<gene>
    <name evidence="4" type="ORF">GCM10012289_63240</name>
</gene>
<reference evidence="4" key="1">
    <citation type="journal article" date="2014" name="Int. J. Syst. Evol. Microbiol.">
        <title>Complete genome sequence of Corynebacterium casei LMG S-19264T (=DSM 44701T), isolated from a smear-ripened cheese.</title>
        <authorList>
            <consortium name="US DOE Joint Genome Institute (JGI-PGF)"/>
            <person name="Walter F."/>
            <person name="Albersmeier A."/>
            <person name="Kalinowski J."/>
            <person name="Ruckert C."/>
        </authorList>
    </citation>
    <scope>NUCLEOTIDE SEQUENCE</scope>
    <source>
        <strain evidence="4">CGMCC 4.7368</strain>
    </source>
</reference>
<name>A0A917ZCF1_9ACTN</name>
<evidence type="ECO:0000256" key="1">
    <source>
        <dbReference type="SAM" id="MobiDB-lite"/>
    </source>
</evidence>
<evidence type="ECO:0000259" key="3">
    <source>
        <dbReference type="Pfam" id="PF13471"/>
    </source>
</evidence>
<dbReference type="Proteomes" id="UP000646523">
    <property type="component" value="Unassembled WGS sequence"/>
</dbReference>
<organism evidence="4 5">
    <name type="scientific">Nonomuraea cavernae</name>
    <dbReference type="NCBI Taxonomy" id="2045107"/>
    <lineage>
        <taxon>Bacteria</taxon>
        <taxon>Bacillati</taxon>
        <taxon>Actinomycetota</taxon>
        <taxon>Actinomycetes</taxon>
        <taxon>Streptosporangiales</taxon>
        <taxon>Streptosporangiaceae</taxon>
        <taxon>Nonomuraea</taxon>
    </lineage>
</organism>
<keyword evidence="2" id="KW-0812">Transmembrane</keyword>
<keyword evidence="2" id="KW-1133">Transmembrane helix</keyword>
<dbReference type="NCBIfam" id="NF033537">
    <property type="entry name" value="lasso_biosyn_B2"/>
    <property type="match status" value="1"/>
</dbReference>
<dbReference type="Gene3D" id="1.10.10.1150">
    <property type="entry name" value="Coenzyme PQQ synthesis protein D (PqqD)"/>
    <property type="match status" value="1"/>
</dbReference>
<evidence type="ECO:0000313" key="4">
    <source>
        <dbReference type="EMBL" id="GGO79289.1"/>
    </source>
</evidence>
<dbReference type="Pfam" id="PF05402">
    <property type="entry name" value="PqqD"/>
    <property type="match status" value="1"/>
</dbReference>
<dbReference type="Pfam" id="PF13471">
    <property type="entry name" value="Transglut_core3"/>
    <property type="match status" value="1"/>
</dbReference>
<accession>A0A917ZCF1</accession>
<feature type="transmembrane region" description="Helical" evidence="2">
    <location>
        <begin position="133"/>
        <end position="152"/>
    </location>
</feature>
<dbReference type="InterPro" id="IPR053521">
    <property type="entry name" value="McjB-like"/>
</dbReference>
<feature type="region of interest" description="Disordered" evidence="1">
    <location>
        <begin position="85"/>
        <end position="126"/>
    </location>
</feature>
<keyword evidence="5" id="KW-1185">Reference proteome</keyword>
<protein>
    <recommendedName>
        <fullName evidence="3">Microcin J25-processing protein McjB C-terminal domain-containing protein</fullName>
    </recommendedName>
</protein>
<feature type="compositionally biased region" description="Acidic residues" evidence="1">
    <location>
        <begin position="102"/>
        <end position="111"/>
    </location>
</feature>
<dbReference type="RefSeq" id="WP_225262898.1">
    <property type="nucleotide sequence ID" value="NZ_JAIWLU010000006.1"/>
</dbReference>
<keyword evidence="2" id="KW-0472">Membrane</keyword>
<dbReference type="EMBL" id="BMNH01000028">
    <property type="protein sequence ID" value="GGO79289.1"/>
    <property type="molecule type" value="Genomic_DNA"/>
</dbReference>
<dbReference type="InterPro" id="IPR032708">
    <property type="entry name" value="McjB_C"/>
</dbReference>
<dbReference type="InterPro" id="IPR008792">
    <property type="entry name" value="PQQD"/>
</dbReference>
<evidence type="ECO:0000256" key="2">
    <source>
        <dbReference type="SAM" id="Phobius"/>
    </source>
</evidence>